<feature type="chain" id="PRO_5034678146" evidence="1">
    <location>
        <begin position="27"/>
        <end position="199"/>
    </location>
</feature>
<proteinExistence type="predicted"/>
<keyword evidence="3" id="KW-1185">Reference proteome</keyword>
<name>A0A8H4R3P8_9AGAR</name>
<comment type="caution">
    <text evidence="2">The sequence shown here is derived from an EMBL/GenBank/DDBJ whole genome shotgun (WGS) entry which is preliminary data.</text>
</comment>
<evidence type="ECO:0000256" key="1">
    <source>
        <dbReference type="SAM" id="SignalP"/>
    </source>
</evidence>
<dbReference type="AlphaFoldDB" id="A0A8H4R3P8"/>
<feature type="signal peptide" evidence="1">
    <location>
        <begin position="1"/>
        <end position="26"/>
    </location>
</feature>
<sequence>MCTDLSKMLSKLALTIFTSLVLLVEAKPSLLLKTTDPDSVSAVNDLHVVTTLTNTRDHTLKLLNHPGTVLSGLPTHNFEITHESGAQASFRGVFAKYSQKAAVEKNIRQTITVEHDLGQAYNFTTSGEGKYYIGAQKTFYVVNSDSTVSPIECRYAITAIESPQFPACVYNFRELVYRYECSCKLRTRVANGIQPPKIS</sequence>
<keyword evidence="1" id="KW-0732">Signal</keyword>
<evidence type="ECO:0000313" key="3">
    <source>
        <dbReference type="Proteomes" id="UP000521872"/>
    </source>
</evidence>
<reference evidence="2 3" key="1">
    <citation type="submission" date="2019-12" db="EMBL/GenBank/DDBJ databases">
        <authorList>
            <person name="Floudas D."/>
            <person name="Bentzer J."/>
            <person name="Ahren D."/>
            <person name="Johansson T."/>
            <person name="Persson P."/>
            <person name="Tunlid A."/>
        </authorList>
    </citation>
    <scope>NUCLEOTIDE SEQUENCE [LARGE SCALE GENOMIC DNA]</scope>
    <source>
        <strain evidence="2 3">CBS 102.39</strain>
    </source>
</reference>
<dbReference type="Proteomes" id="UP000521872">
    <property type="component" value="Unassembled WGS sequence"/>
</dbReference>
<accession>A0A8H4R3P8</accession>
<evidence type="ECO:0000313" key="2">
    <source>
        <dbReference type="EMBL" id="KAF4621217.1"/>
    </source>
</evidence>
<gene>
    <name evidence="2" type="ORF">D9613_000091</name>
</gene>
<protein>
    <submittedName>
        <fullName evidence="2">Uncharacterized protein</fullName>
    </submittedName>
</protein>
<dbReference type="EMBL" id="JAACJL010000015">
    <property type="protein sequence ID" value="KAF4621217.1"/>
    <property type="molecule type" value="Genomic_DNA"/>
</dbReference>
<dbReference type="Gene3D" id="2.60.40.2970">
    <property type="match status" value="1"/>
</dbReference>
<organism evidence="2 3">
    <name type="scientific">Agrocybe pediades</name>
    <dbReference type="NCBI Taxonomy" id="84607"/>
    <lineage>
        <taxon>Eukaryota</taxon>
        <taxon>Fungi</taxon>
        <taxon>Dikarya</taxon>
        <taxon>Basidiomycota</taxon>
        <taxon>Agaricomycotina</taxon>
        <taxon>Agaricomycetes</taxon>
        <taxon>Agaricomycetidae</taxon>
        <taxon>Agaricales</taxon>
        <taxon>Agaricineae</taxon>
        <taxon>Strophariaceae</taxon>
        <taxon>Agrocybe</taxon>
    </lineage>
</organism>